<evidence type="ECO:0000256" key="3">
    <source>
        <dbReference type="ARBA" id="ARBA00022801"/>
    </source>
</evidence>
<dbReference type="NCBIfam" id="NF045542">
    <property type="entry name" value="Clp_rel_HeadMat"/>
    <property type="match status" value="1"/>
</dbReference>
<dbReference type="GO" id="GO:0051117">
    <property type="term" value="F:ATPase binding"/>
    <property type="evidence" value="ECO:0007669"/>
    <property type="project" value="TreeGrafter"/>
</dbReference>
<accession>A0A8S5PAG5</accession>
<dbReference type="PANTHER" id="PTHR10381">
    <property type="entry name" value="ATP-DEPENDENT CLP PROTEASE PROTEOLYTIC SUBUNIT"/>
    <property type="match status" value="1"/>
</dbReference>
<evidence type="ECO:0000256" key="1">
    <source>
        <dbReference type="ARBA" id="ARBA00007039"/>
    </source>
</evidence>
<dbReference type="EMBL" id="BK015360">
    <property type="protein sequence ID" value="DAE03204.1"/>
    <property type="molecule type" value="Genomic_DNA"/>
</dbReference>
<organism evidence="4">
    <name type="scientific">Siphoviridae sp. ct2kB26</name>
    <dbReference type="NCBI Taxonomy" id="2825317"/>
    <lineage>
        <taxon>Viruses</taxon>
        <taxon>Duplodnaviria</taxon>
        <taxon>Heunggongvirae</taxon>
        <taxon>Uroviricota</taxon>
        <taxon>Caudoviricetes</taxon>
    </lineage>
</organism>
<comment type="similarity">
    <text evidence="1">Belongs to the peptidase S14 family.</text>
</comment>
<dbReference type="GO" id="GO:0009368">
    <property type="term" value="C:endopeptidase Clp complex"/>
    <property type="evidence" value="ECO:0007669"/>
    <property type="project" value="TreeGrafter"/>
</dbReference>
<protein>
    <submittedName>
        <fullName evidence="4">Putative ATP dependent Clp protease</fullName>
    </submittedName>
</protein>
<dbReference type="InterPro" id="IPR023562">
    <property type="entry name" value="ClpP/TepA"/>
</dbReference>
<dbReference type="Pfam" id="PF00574">
    <property type="entry name" value="CLP_protease"/>
    <property type="match status" value="1"/>
</dbReference>
<dbReference type="PANTHER" id="PTHR10381:SF70">
    <property type="entry name" value="ATP-DEPENDENT CLP PROTEASE PROTEOLYTIC SUBUNIT"/>
    <property type="match status" value="1"/>
</dbReference>
<keyword evidence="2" id="KW-0963">Cytoplasm</keyword>
<sequence length="259" mass="27719">MQINGEIVMSDDKWIYDWFGLESTAPADIRTALSGLEDGEELTLEINSGGGVVWAGFEIYSLLRQSGRQCVAEVQSLAGSAASTILQGCSVRRMSPVAQVMIHNPAIRVAGNAAVLEQAHQLLDATRESILNAYELRCGAKCSREELGRMMDEERWMSAQEAVEHGLADEIMTQGDETAPAWAEAGLTITNAAGGSSAQALMARYAQLVRSGAREADPAHPVAALPQESIPTAQGAEEDMGWQAKGRLAVEKLRFAGGM</sequence>
<dbReference type="InterPro" id="IPR001907">
    <property type="entry name" value="ClpP"/>
</dbReference>
<dbReference type="GO" id="GO:0004176">
    <property type="term" value="F:ATP-dependent peptidase activity"/>
    <property type="evidence" value="ECO:0007669"/>
    <property type="project" value="InterPro"/>
</dbReference>
<reference evidence="4" key="1">
    <citation type="journal article" date="2021" name="Proc. Natl. Acad. Sci. U.S.A.">
        <title>A Catalog of Tens of Thousands of Viruses from Human Metagenomes Reveals Hidden Associations with Chronic Diseases.</title>
        <authorList>
            <person name="Tisza M.J."/>
            <person name="Buck C.B."/>
        </authorList>
    </citation>
    <scope>NUCLEOTIDE SEQUENCE</scope>
    <source>
        <strain evidence="4">Ct2kB26</strain>
    </source>
</reference>
<dbReference type="SUPFAM" id="SSF52096">
    <property type="entry name" value="ClpP/crotonase"/>
    <property type="match status" value="1"/>
</dbReference>
<keyword evidence="4" id="KW-0645">Protease</keyword>
<evidence type="ECO:0000256" key="2">
    <source>
        <dbReference type="ARBA" id="ARBA00022490"/>
    </source>
</evidence>
<dbReference type="PRINTS" id="PR00127">
    <property type="entry name" value="CLPPROTEASEP"/>
</dbReference>
<proteinExistence type="inferred from homology"/>
<evidence type="ECO:0000313" key="4">
    <source>
        <dbReference type="EMBL" id="DAE03204.1"/>
    </source>
</evidence>
<dbReference type="GO" id="GO:0004252">
    <property type="term" value="F:serine-type endopeptidase activity"/>
    <property type="evidence" value="ECO:0007669"/>
    <property type="project" value="InterPro"/>
</dbReference>
<dbReference type="Gene3D" id="3.90.226.10">
    <property type="entry name" value="2-enoyl-CoA Hydratase, Chain A, domain 1"/>
    <property type="match status" value="1"/>
</dbReference>
<dbReference type="GO" id="GO:0006515">
    <property type="term" value="P:protein quality control for misfolded or incompletely synthesized proteins"/>
    <property type="evidence" value="ECO:0007669"/>
    <property type="project" value="TreeGrafter"/>
</dbReference>
<name>A0A8S5PAG5_9CAUD</name>
<keyword evidence="3" id="KW-0378">Hydrolase</keyword>
<dbReference type="CDD" id="cd07016">
    <property type="entry name" value="S14_ClpP_1"/>
    <property type="match status" value="1"/>
</dbReference>
<dbReference type="InterPro" id="IPR029045">
    <property type="entry name" value="ClpP/crotonase-like_dom_sf"/>
</dbReference>